<evidence type="ECO:0000313" key="3">
    <source>
        <dbReference type="EMBL" id="MFK0520868.1"/>
    </source>
</evidence>
<dbReference type="Proteomes" id="UP001618531">
    <property type="component" value="Unassembled WGS sequence"/>
</dbReference>
<proteinExistence type="predicted"/>
<keyword evidence="4" id="KW-1185">Reference proteome</keyword>
<evidence type="ECO:0000259" key="1">
    <source>
        <dbReference type="Pfam" id="PF00501"/>
    </source>
</evidence>
<accession>A0ABW8HNJ8</accession>
<dbReference type="InterPro" id="IPR045851">
    <property type="entry name" value="AMP-bd_C_sf"/>
</dbReference>
<evidence type="ECO:0000259" key="2">
    <source>
        <dbReference type="Pfam" id="PF13193"/>
    </source>
</evidence>
<dbReference type="PANTHER" id="PTHR43767:SF1">
    <property type="entry name" value="NONRIBOSOMAL PEPTIDE SYNTHASE PES1 (EUROFUNG)-RELATED"/>
    <property type="match status" value="1"/>
</dbReference>
<dbReference type="InterPro" id="IPR020845">
    <property type="entry name" value="AMP-binding_CS"/>
</dbReference>
<dbReference type="EMBL" id="JBIYSL010000001">
    <property type="protein sequence ID" value="MFK0520868.1"/>
    <property type="molecule type" value="Genomic_DNA"/>
</dbReference>
<organism evidence="3 4">
    <name type="scientific">Paenibacillus illinoisensis</name>
    <dbReference type="NCBI Taxonomy" id="59845"/>
    <lineage>
        <taxon>Bacteria</taxon>
        <taxon>Bacillati</taxon>
        <taxon>Bacillota</taxon>
        <taxon>Bacilli</taxon>
        <taxon>Bacillales</taxon>
        <taxon>Paenibacillaceae</taxon>
        <taxon>Paenibacillus</taxon>
    </lineage>
</organism>
<sequence length="521" mass="57282">MFLFERLPMAAHLFSNAPALRRHGHTITYGELHHLVAKLGRAFYANGLRPGDRLAFLGNPDPQLVVCIYAAVEVGAIPTAISPLLSVPEITAILEDAEPKFLVHDNYSADAAYSAVKLLSKPPVLYSTEERSVSNSMTASLHQDIAPIPFEAIDCQLDDIAVLIYTGGTTGRPKGVMHSHRGMSAWNQFTPSKGFGYDQDRRVLVLNLSHLVGQFQLWATMAAGGCLVFLDEYPANIQHIVEIVDREQISHLSTVGQLLRDLINEVIATGRDLPSLKVIGCGGSVISPDTLKKAVEHFTEALIVNNYSQAECGMAISRLLPTHHMDNLMVLRSVGRPNDLAVQGEKAFEVRIVTQDGQDAAENESGEIVVRGAQTMLGYWRQPEITNEIKKNGWIHTGDVGCLDSEGYLYVLDRLKDMVIINGSNVFCPEVEQVLVGHAQVKEVAVIGIPLPSEGEELVACIVLHDGGSLKLEQLWAFCEPRLARYKWPTKICILDSLPRTAVDKVDKKTLRLRMSLSAEI</sequence>
<protein>
    <submittedName>
        <fullName evidence="3">Class I adenylate-forming enzyme family protein</fullName>
    </submittedName>
</protein>
<dbReference type="RefSeq" id="WP_402870455.1">
    <property type="nucleotide sequence ID" value="NZ_JBIYSL010000001.1"/>
</dbReference>
<feature type="domain" description="AMP-dependent synthetase/ligase" evidence="1">
    <location>
        <begin position="11"/>
        <end position="380"/>
    </location>
</feature>
<gene>
    <name evidence="3" type="ORF">ACINKY_01560</name>
</gene>
<dbReference type="Gene3D" id="3.40.50.12780">
    <property type="entry name" value="N-terminal domain of ligase-like"/>
    <property type="match status" value="1"/>
</dbReference>
<dbReference type="SUPFAM" id="SSF56801">
    <property type="entry name" value="Acetyl-CoA synthetase-like"/>
    <property type="match status" value="1"/>
</dbReference>
<dbReference type="InterPro" id="IPR042099">
    <property type="entry name" value="ANL_N_sf"/>
</dbReference>
<dbReference type="Pfam" id="PF13193">
    <property type="entry name" value="AMP-binding_C"/>
    <property type="match status" value="1"/>
</dbReference>
<dbReference type="Pfam" id="PF00501">
    <property type="entry name" value="AMP-binding"/>
    <property type="match status" value="1"/>
</dbReference>
<reference evidence="3 4" key="1">
    <citation type="submission" date="2024-11" db="EMBL/GenBank/DDBJ databases">
        <title>Identification and Characterization of a Novel Fosfomycin Bacillithiol Transferase FosB8 in Paenibacillus illinoisensis.</title>
        <authorList>
            <person name="Lu W."/>
        </authorList>
    </citation>
    <scope>NUCLEOTIDE SEQUENCE [LARGE SCALE GENOMIC DNA]</scope>
    <source>
        <strain evidence="3 4">WP77</strain>
    </source>
</reference>
<dbReference type="Gene3D" id="3.30.300.30">
    <property type="match status" value="1"/>
</dbReference>
<comment type="caution">
    <text evidence="3">The sequence shown here is derived from an EMBL/GenBank/DDBJ whole genome shotgun (WGS) entry which is preliminary data.</text>
</comment>
<dbReference type="InterPro" id="IPR025110">
    <property type="entry name" value="AMP-bd_C"/>
</dbReference>
<dbReference type="InterPro" id="IPR000873">
    <property type="entry name" value="AMP-dep_synth/lig_dom"/>
</dbReference>
<dbReference type="PROSITE" id="PS00455">
    <property type="entry name" value="AMP_BINDING"/>
    <property type="match status" value="1"/>
</dbReference>
<feature type="domain" description="AMP-binding enzyme C-terminal" evidence="2">
    <location>
        <begin position="430"/>
        <end position="505"/>
    </location>
</feature>
<name>A0ABW8HNJ8_9BACL</name>
<evidence type="ECO:0000313" key="4">
    <source>
        <dbReference type="Proteomes" id="UP001618531"/>
    </source>
</evidence>
<dbReference type="PANTHER" id="PTHR43767">
    <property type="entry name" value="LONG-CHAIN-FATTY-ACID--COA LIGASE"/>
    <property type="match status" value="1"/>
</dbReference>
<dbReference type="InterPro" id="IPR050237">
    <property type="entry name" value="ATP-dep_AMP-bd_enzyme"/>
</dbReference>